<sequence length="92" mass="10503">MSMVEACSRAELHAYKSMLCMMVVANKVKIEKENVTKLRSDALVTKRTGHIQDEKMWLDKGQNIEPDSKAYLKADLKEELEVIRFRGSRCGA</sequence>
<keyword evidence="2" id="KW-1185">Reference proteome</keyword>
<protein>
    <submittedName>
        <fullName evidence="1">Uncharacterized protein</fullName>
    </submittedName>
</protein>
<dbReference type="Gramene" id="OE9A004296T1">
    <property type="protein sequence ID" value="OE9A004296C1"/>
    <property type="gene ID" value="OE9A004296"/>
</dbReference>
<dbReference type="Proteomes" id="UP000594638">
    <property type="component" value="Unassembled WGS sequence"/>
</dbReference>
<dbReference type="AlphaFoldDB" id="A0A8S0VNZ4"/>
<reference evidence="1 2" key="1">
    <citation type="submission" date="2019-12" db="EMBL/GenBank/DDBJ databases">
        <authorList>
            <person name="Alioto T."/>
            <person name="Alioto T."/>
            <person name="Gomez Garrido J."/>
        </authorList>
    </citation>
    <scope>NUCLEOTIDE SEQUENCE [LARGE SCALE GENOMIC DNA]</scope>
</reference>
<evidence type="ECO:0000313" key="2">
    <source>
        <dbReference type="Proteomes" id="UP000594638"/>
    </source>
</evidence>
<dbReference type="EMBL" id="CACTIH010009547">
    <property type="protein sequence ID" value="CAA3032252.1"/>
    <property type="molecule type" value="Genomic_DNA"/>
</dbReference>
<proteinExistence type="predicted"/>
<name>A0A8S0VNZ4_OLEEU</name>
<comment type="caution">
    <text evidence="1">The sequence shown here is derived from an EMBL/GenBank/DDBJ whole genome shotgun (WGS) entry which is preliminary data.</text>
</comment>
<accession>A0A8S0VNZ4</accession>
<evidence type="ECO:0000313" key="1">
    <source>
        <dbReference type="EMBL" id="CAA3032252.1"/>
    </source>
</evidence>
<organism evidence="1 2">
    <name type="scientific">Olea europaea subsp. europaea</name>
    <dbReference type="NCBI Taxonomy" id="158383"/>
    <lineage>
        <taxon>Eukaryota</taxon>
        <taxon>Viridiplantae</taxon>
        <taxon>Streptophyta</taxon>
        <taxon>Embryophyta</taxon>
        <taxon>Tracheophyta</taxon>
        <taxon>Spermatophyta</taxon>
        <taxon>Magnoliopsida</taxon>
        <taxon>eudicotyledons</taxon>
        <taxon>Gunneridae</taxon>
        <taxon>Pentapetalae</taxon>
        <taxon>asterids</taxon>
        <taxon>lamiids</taxon>
        <taxon>Lamiales</taxon>
        <taxon>Oleaceae</taxon>
        <taxon>Oleeae</taxon>
        <taxon>Olea</taxon>
    </lineage>
</organism>
<gene>
    <name evidence="1" type="ORF">OLEA9_A004296</name>
</gene>